<dbReference type="PANTHER" id="PTHR23322">
    <property type="entry name" value="FAS-ASSOCIATED PROTEIN"/>
    <property type="match status" value="1"/>
</dbReference>
<dbReference type="PROSITE" id="PS50033">
    <property type="entry name" value="UBX"/>
    <property type="match status" value="1"/>
</dbReference>
<protein>
    <recommendedName>
        <fullName evidence="2">UBX domain-containing protein</fullName>
    </recommendedName>
</protein>
<dbReference type="CDD" id="cd14348">
    <property type="entry name" value="UBA_p47"/>
    <property type="match status" value="1"/>
</dbReference>
<dbReference type="PROSITE" id="PS50330">
    <property type="entry name" value="UIM"/>
    <property type="match status" value="1"/>
</dbReference>
<dbReference type="GO" id="GO:0005634">
    <property type="term" value="C:nucleus"/>
    <property type="evidence" value="ECO:0007669"/>
    <property type="project" value="TreeGrafter"/>
</dbReference>
<evidence type="ECO:0000259" key="2">
    <source>
        <dbReference type="PROSITE" id="PS50033"/>
    </source>
</evidence>
<dbReference type="InterPro" id="IPR006577">
    <property type="entry name" value="UAS"/>
</dbReference>
<evidence type="ECO:0000313" key="3">
    <source>
        <dbReference type="EMBL" id="JAG95449.1"/>
    </source>
</evidence>
<dbReference type="SUPFAM" id="SSF52833">
    <property type="entry name" value="Thioredoxin-like"/>
    <property type="match status" value="1"/>
</dbReference>
<reference evidence="3" key="1">
    <citation type="submission" date="2015-03" db="EMBL/GenBank/DDBJ databases">
        <title>A transcriptome of Araucaria cunninghamii, an australian fine timber species.</title>
        <authorList>
            <person name="Jing Yi C.J.Y."/>
            <person name="Yin San L.Y.S."/>
            <person name="Abdul Karim S.S."/>
            <person name="Wan Azmi N.N."/>
            <person name="Hercus R.R."/>
            <person name="Croft L.L."/>
        </authorList>
    </citation>
    <scope>NUCLEOTIDE SEQUENCE</scope>
    <source>
        <strain evidence="3">MI0301</strain>
        <tissue evidence="3">Leaf</tissue>
    </source>
</reference>
<sequence length="453" mass="51045">MENNSNNSIDLEKQSMIASFVDVVGESADKARQFLQATNWQLEEAIQLFYVGNESGVGASSANIPLERQSSASAPTISRDNDTLGNEVRPPLPVKREALYDDVSRYRAQRLAQSSNQPNSVDAFRNFEDEAKYRSVWASDQNGSSSVDGPKDNLAALYRPPFGLMYQGTFEQAKIEAARQGKWLIANVQSTKEFNSYTLNRDTWANEAVKETITTSFIFWQIYDDTEEGRKVCTYYHLAKMPTTLVIDPITGQKMRGWNGMIDPERFLEDLIPYMDKGPTERHLSLPPQKRQREVDLRTASSVNENQETDDDELRRALAASLEDINQHMVGGNGSETSSKHAKDDQEATAVPSQKVKREYPSLPEEPQGDKEVICRVGVRFPDGKRVQRRFLRKDPIQLLWSFCCSQIEEAAEGRQFRLAHAVPGASEVLDYNSKLSFGDSGICNSVISMTWE</sequence>
<dbReference type="InterPro" id="IPR009060">
    <property type="entry name" value="UBA-like_sf"/>
</dbReference>
<dbReference type="Pfam" id="PF14555">
    <property type="entry name" value="UBA_4"/>
    <property type="match status" value="1"/>
</dbReference>
<dbReference type="CDD" id="cd02958">
    <property type="entry name" value="UAS"/>
    <property type="match status" value="1"/>
</dbReference>
<dbReference type="InterPro" id="IPR029071">
    <property type="entry name" value="Ubiquitin-like_domsf"/>
</dbReference>
<dbReference type="Gene3D" id="3.40.30.10">
    <property type="entry name" value="Glutaredoxin"/>
    <property type="match status" value="1"/>
</dbReference>
<dbReference type="SUPFAM" id="SSF46934">
    <property type="entry name" value="UBA-like"/>
    <property type="match status" value="1"/>
</dbReference>
<dbReference type="InterPro" id="IPR050730">
    <property type="entry name" value="UBX_domain-protein"/>
</dbReference>
<dbReference type="Gene3D" id="3.10.20.90">
    <property type="entry name" value="Phosphatidylinositol 3-kinase Catalytic Subunit, Chain A, domain 1"/>
    <property type="match status" value="1"/>
</dbReference>
<feature type="compositionally biased region" description="Polar residues" evidence="1">
    <location>
        <begin position="67"/>
        <end position="78"/>
    </location>
</feature>
<dbReference type="Gene3D" id="1.10.8.10">
    <property type="entry name" value="DNA helicase RuvA subunit, C-terminal domain"/>
    <property type="match status" value="1"/>
</dbReference>
<name>A0A0D6QY36_ARACU</name>
<dbReference type="CDD" id="cd01767">
    <property type="entry name" value="UBX"/>
    <property type="match status" value="1"/>
</dbReference>
<dbReference type="SUPFAM" id="SSF54236">
    <property type="entry name" value="Ubiquitin-like"/>
    <property type="match status" value="1"/>
</dbReference>
<dbReference type="GO" id="GO:0043130">
    <property type="term" value="F:ubiquitin binding"/>
    <property type="evidence" value="ECO:0007669"/>
    <property type="project" value="TreeGrafter"/>
</dbReference>
<dbReference type="PANTHER" id="PTHR23322:SF6">
    <property type="entry name" value="UBX DOMAIN-CONTAINING PROTEIN 7"/>
    <property type="match status" value="1"/>
</dbReference>
<dbReference type="AlphaFoldDB" id="A0A0D6QY36"/>
<accession>A0A0D6QY36</accession>
<organism evidence="3">
    <name type="scientific">Araucaria cunninghamii</name>
    <name type="common">Hoop pine</name>
    <name type="synonym">Moreton Bay pine</name>
    <dbReference type="NCBI Taxonomy" id="56994"/>
    <lineage>
        <taxon>Eukaryota</taxon>
        <taxon>Viridiplantae</taxon>
        <taxon>Streptophyta</taxon>
        <taxon>Embryophyta</taxon>
        <taxon>Tracheophyta</taxon>
        <taxon>Spermatophyta</taxon>
        <taxon>Pinopsida</taxon>
        <taxon>Pinidae</taxon>
        <taxon>Conifers II</taxon>
        <taxon>Araucariales</taxon>
        <taxon>Araucariaceae</taxon>
        <taxon>Araucaria</taxon>
    </lineage>
</organism>
<dbReference type="SMART" id="SM00594">
    <property type="entry name" value="UAS"/>
    <property type="match status" value="1"/>
</dbReference>
<feature type="region of interest" description="Disordered" evidence="1">
    <location>
        <begin position="67"/>
        <end position="90"/>
    </location>
</feature>
<dbReference type="EMBL" id="GCKF01040545">
    <property type="protein sequence ID" value="JAG95449.1"/>
    <property type="molecule type" value="Transcribed_RNA"/>
</dbReference>
<feature type="region of interest" description="Disordered" evidence="1">
    <location>
        <begin position="325"/>
        <end position="368"/>
    </location>
</feature>
<evidence type="ECO:0000256" key="1">
    <source>
        <dbReference type="SAM" id="MobiDB-lite"/>
    </source>
</evidence>
<dbReference type="Pfam" id="PF00789">
    <property type="entry name" value="UBX"/>
    <property type="match status" value="1"/>
</dbReference>
<dbReference type="InterPro" id="IPR036249">
    <property type="entry name" value="Thioredoxin-like_sf"/>
</dbReference>
<proteinExistence type="predicted"/>
<dbReference type="GO" id="GO:0043161">
    <property type="term" value="P:proteasome-mediated ubiquitin-dependent protein catabolic process"/>
    <property type="evidence" value="ECO:0007669"/>
    <property type="project" value="TreeGrafter"/>
</dbReference>
<dbReference type="InterPro" id="IPR001012">
    <property type="entry name" value="UBX_dom"/>
</dbReference>
<feature type="region of interest" description="Disordered" evidence="1">
    <location>
        <begin position="278"/>
        <end position="313"/>
    </location>
</feature>
<feature type="domain" description="UBX" evidence="2">
    <location>
        <begin position="370"/>
        <end position="451"/>
    </location>
</feature>
<dbReference type="InterPro" id="IPR003903">
    <property type="entry name" value="UIM_dom"/>
</dbReference>
<dbReference type="Pfam" id="PF13899">
    <property type="entry name" value="Thioredoxin_7"/>
    <property type="match status" value="1"/>
</dbReference>